<sequence length="281" mass="29844">MTCKTILAILQSEADAARVLDFTVPFAARHGGHVIGLHAEALPIIVSAPLGGPVVAFNAGLEAETEARHSRMREIFNKRLSAEGVTGEWRGYESVSGDSAISGIESARTVDLVIAQQNDPDADARSTANVEALVFESGRPVLLVPYTFSGRSQPFKRVLLAWNGSQQAARAAFDALPMMKEAGKVEVLTVDAPDTPEQDANFAGAAIAATLARHGIEVTMRAERSAGDLTHADIIANRLADSGADLLVMGAYGRSRLSEFVFGGVTRAMLRSMTVPTLMAR</sequence>
<evidence type="ECO:0000259" key="2">
    <source>
        <dbReference type="Pfam" id="PF00582"/>
    </source>
</evidence>
<dbReference type="PANTHER" id="PTHR46268">
    <property type="entry name" value="STRESS RESPONSE PROTEIN NHAX"/>
    <property type="match status" value="1"/>
</dbReference>
<proteinExistence type="inferred from homology"/>
<comment type="similarity">
    <text evidence="1">Belongs to the universal stress protein A family.</text>
</comment>
<evidence type="ECO:0000256" key="1">
    <source>
        <dbReference type="ARBA" id="ARBA00008791"/>
    </source>
</evidence>
<dbReference type="CDD" id="cd00293">
    <property type="entry name" value="USP-like"/>
    <property type="match status" value="1"/>
</dbReference>
<dbReference type="InterPro" id="IPR006016">
    <property type="entry name" value="UspA"/>
</dbReference>
<feature type="domain" description="UspA" evidence="2">
    <location>
        <begin position="155"/>
        <end position="281"/>
    </location>
</feature>
<dbReference type="SUPFAM" id="SSF52402">
    <property type="entry name" value="Adenine nucleotide alpha hydrolases-like"/>
    <property type="match status" value="2"/>
</dbReference>
<dbReference type="RefSeq" id="WP_261514250.1">
    <property type="nucleotide sequence ID" value="NZ_JAODNV010000005.1"/>
</dbReference>
<accession>A0A9X2X841</accession>
<evidence type="ECO:0000313" key="4">
    <source>
        <dbReference type="Proteomes" id="UP001149009"/>
    </source>
</evidence>
<evidence type="ECO:0000313" key="3">
    <source>
        <dbReference type="EMBL" id="MCT8989477.1"/>
    </source>
</evidence>
<gene>
    <name evidence="3" type="ORF">NYR54_04070</name>
</gene>
<dbReference type="InterPro" id="IPR006015">
    <property type="entry name" value="Universal_stress_UspA"/>
</dbReference>
<name>A0A9X2X841_9HYPH</name>
<protein>
    <submittedName>
        <fullName evidence="3">Universal stress protein</fullName>
    </submittedName>
</protein>
<comment type="caution">
    <text evidence="3">The sequence shown here is derived from an EMBL/GenBank/DDBJ whole genome shotgun (WGS) entry which is preliminary data.</text>
</comment>
<dbReference type="Gene3D" id="3.40.50.12370">
    <property type="match status" value="1"/>
</dbReference>
<reference evidence="3" key="1">
    <citation type="submission" date="2022-08" db="EMBL/GenBank/DDBJ databases">
        <title>Chelativorans sichuanense sp. nov., a paraffin oil-degrading bacterium isolated from a mixture of oil-based drill cuttings and paddy soil.</title>
        <authorList>
            <person name="Yu J."/>
            <person name="Liu H."/>
            <person name="Chen Q."/>
        </authorList>
    </citation>
    <scope>NUCLEOTIDE SEQUENCE</scope>
    <source>
        <strain evidence="3">SCAU 2101</strain>
    </source>
</reference>
<dbReference type="Pfam" id="PF00582">
    <property type="entry name" value="Usp"/>
    <property type="match status" value="1"/>
</dbReference>
<dbReference type="AlphaFoldDB" id="A0A9X2X841"/>
<dbReference type="Proteomes" id="UP001149009">
    <property type="component" value="Unassembled WGS sequence"/>
</dbReference>
<dbReference type="EMBL" id="JAODNV010000005">
    <property type="protein sequence ID" value="MCT8989477.1"/>
    <property type="molecule type" value="Genomic_DNA"/>
</dbReference>
<keyword evidence="4" id="KW-1185">Reference proteome</keyword>
<dbReference type="PRINTS" id="PR01438">
    <property type="entry name" value="UNVRSLSTRESS"/>
</dbReference>
<organism evidence="3 4">
    <name type="scientific">Chelativorans petroleitrophicus</name>
    <dbReference type="NCBI Taxonomy" id="2975484"/>
    <lineage>
        <taxon>Bacteria</taxon>
        <taxon>Pseudomonadati</taxon>
        <taxon>Pseudomonadota</taxon>
        <taxon>Alphaproteobacteria</taxon>
        <taxon>Hyphomicrobiales</taxon>
        <taxon>Phyllobacteriaceae</taxon>
        <taxon>Chelativorans</taxon>
    </lineage>
</organism>
<dbReference type="PANTHER" id="PTHR46268:SF15">
    <property type="entry name" value="UNIVERSAL STRESS PROTEIN HP_0031"/>
    <property type="match status" value="1"/>
</dbReference>